<dbReference type="PANTHER" id="PTHR20882:SF14">
    <property type="entry name" value="CYTOPLASMIC TRNA 2-THIOLATION PROTEIN 2"/>
    <property type="match status" value="1"/>
</dbReference>
<keyword evidence="4" id="KW-1185">Reference proteome</keyword>
<dbReference type="GO" id="GO:0000049">
    <property type="term" value="F:tRNA binding"/>
    <property type="evidence" value="ECO:0007669"/>
    <property type="project" value="InterPro"/>
</dbReference>
<organism evidence="3 4">
    <name type="scientific">Mitosporidium daphniae</name>
    <dbReference type="NCBI Taxonomy" id="1485682"/>
    <lineage>
        <taxon>Eukaryota</taxon>
        <taxon>Fungi</taxon>
        <taxon>Fungi incertae sedis</taxon>
        <taxon>Microsporidia</taxon>
        <taxon>Mitosporidium</taxon>
    </lineage>
</organism>
<dbReference type="VEuPathDB" id="MicrosporidiaDB:DI09_7p130"/>
<dbReference type="EMBL" id="JMKJ01000590">
    <property type="protein sequence ID" value="KGG50234.1"/>
    <property type="molecule type" value="Genomic_DNA"/>
</dbReference>
<proteinExistence type="predicted"/>
<dbReference type="HOGENOM" id="CLU_811549_0_0_1"/>
<evidence type="ECO:0000313" key="3">
    <source>
        <dbReference type="EMBL" id="KGG50234.1"/>
    </source>
</evidence>
<dbReference type="Proteomes" id="UP000029725">
    <property type="component" value="Unassembled WGS sequence"/>
</dbReference>
<dbReference type="RefSeq" id="XP_013236661.1">
    <property type="nucleotide sequence ID" value="XM_013381207.1"/>
</dbReference>
<keyword evidence="1" id="KW-0963">Cytoplasm</keyword>
<evidence type="ECO:0000256" key="2">
    <source>
        <dbReference type="ARBA" id="ARBA00022694"/>
    </source>
</evidence>
<evidence type="ECO:0000313" key="4">
    <source>
        <dbReference type="Proteomes" id="UP000029725"/>
    </source>
</evidence>
<dbReference type="AlphaFoldDB" id="A0A098VN52"/>
<protein>
    <recommendedName>
        <fullName evidence="5">Cytoplasmic tRNA 2-thiolation protein 2</fullName>
    </recommendedName>
</protein>
<keyword evidence="2" id="KW-0819">tRNA processing</keyword>
<dbReference type="GO" id="GO:0002143">
    <property type="term" value="P:tRNA wobble position uridine thiolation"/>
    <property type="evidence" value="ECO:0007669"/>
    <property type="project" value="TreeGrafter"/>
</dbReference>
<dbReference type="InterPro" id="IPR019407">
    <property type="entry name" value="CTU2"/>
</dbReference>
<sequence>MNSSQVNCIKCKRVPFVFSFRDFHYCKPCFIEQYKQKIGHALSAQPKSLIASKIGQDKTCTIVVALWDTQDSLALLKFVLHYELGVNSKYRGISYKFLLFLAKGCHGKPKYMPQIRALLVGYSDVSEQEEDRTDVFLIKTLLKSETLKSNDLVYIPSAQYDVAFFTLFLTLNGHGSLIPAFSTPSIVISSIRDAIVHVCRPLFYLCKEEIAFFNGIAQEMANLDPVSDGSLDSIRCDLDSLANLKLDASSICGHDFPYSSSKSGANVSESAKNNDQHGLASLVDSFIDELQRDSNDASVSILARTAQKLDSSFLACNQRCAQCPLPDFRQTTPCDACADNKL</sequence>
<reference evidence="3 4" key="1">
    <citation type="submission" date="2014-04" db="EMBL/GenBank/DDBJ databases">
        <title>A new species of microsporidia sheds light on the evolution of extreme parasitism.</title>
        <authorList>
            <person name="Haag K.L."/>
            <person name="James T.Y."/>
            <person name="Larsson R."/>
            <person name="Schaer T.M."/>
            <person name="Refardt D."/>
            <person name="Pombert J.-F."/>
            <person name="Ebert D."/>
        </authorList>
    </citation>
    <scope>NUCLEOTIDE SEQUENCE [LARGE SCALE GENOMIC DNA]</scope>
    <source>
        <strain evidence="3 4">UGP3</strain>
        <tissue evidence="3">Spores</tissue>
    </source>
</reference>
<accession>A0A098VN52</accession>
<evidence type="ECO:0000256" key="1">
    <source>
        <dbReference type="ARBA" id="ARBA00022490"/>
    </source>
</evidence>
<comment type="caution">
    <text evidence="3">The sequence shown here is derived from an EMBL/GenBank/DDBJ whole genome shotgun (WGS) entry which is preliminary data.</text>
</comment>
<dbReference type="GO" id="GO:0016783">
    <property type="term" value="F:sulfurtransferase activity"/>
    <property type="evidence" value="ECO:0007669"/>
    <property type="project" value="TreeGrafter"/>
</dbReference>
<name>A0A098VN52_9MICR</name>
<dbReference type="GeneID" id="25260841"/>
<evidence type="ECO:0008006" key="5">
    <source>
        <dbReference type="Google" id="ProtNLM"/>
    </source>
</evidence>
<gene>
    <name evidence="3" type="ORF">DI09_7p130</name>
</gene>
<dbReference type="GO" id="GO:0005829">
    <property type="term" value="C:cytosol"/>
    <property type="evidence" value="ECO:0007669"/>
    <property type="project" value="TreeGrafter"/>
</dbReference>
<dbReference type="PANTHER" id="PTHR20882">
    <property type="entry name" value="CYTOPLASMIC TRNA 2-THIOLATION PROTEIN 2"/>
    <property type="match status" value="1"/>
</dbReference>